<reference evidence="1" key="1">
    <citation type="journal article" date="2019" name="bioRxiv">
        <title>The Genome of the Zebra Mussel, Dreissena polymorpha: A Resource for Invasive Species Research.</title>
        <authorList>
            <person name="McCartney M.A."/>
            <person name="Auch B."/>
            <person name="Kono T."/>
            <person name="Mallez S."/>
            <person name="Zhang Y."/>
            <person name="Obille A."/>
            <person name="Becker A."/>
            <person name="Abrahante J.E."/>
            <person name="Garbe J."/>
            <person name="Badalamenti J.P."/>
            <person name="Herman A."/>
            <person name="Mangelson H."/>
            <person name="Liachko I."/>
            <person name="Sullivan S."/>
            <person name="Sone E.D."/>
            <person name="Koren S."/>
            <person name="Silverstein K.A.T."/>
            <person name="Beckman K.B."/>
            <person name="Gohl D.M."/>
        </authorList>
    </citation>
    <scope>NUCLEOTIDE SEQUENCE</scope>
    <source>
        <strain evidence="1">Duluth1</strain>
        <tissue evidence="1">Whole animal</tissue>
    </source>
</reference>
<evidence type="ECO:0000313" key="2">
    <source>
        <dbReference type="Proteomes" id="UP000828390"/>
    </source>
</evidence>
<dbReference type="AlphaFoldDB" id="A0A9D4JZH3"/>
<keyword evidence="2" id="KW-1185">Reference proteome</keyword>
<reference evidence="1" key="2">
    <citation type="submission" date="2020-11" db="EMBL/GenBank/DDBJ databases">
        <authorList>
            <person name="McCartney M.A."/>
            <person name="Auch B."/>
            <person name="Kono T."/>
            <person name="Mallez S."/>
            <person name="Becker A."/>
            <person name="Gohl D.M."/>
            <person name="Silverstein K.A.T."/>
            <person name="Koren S."/>
            <person name="Bechman K.B."/>
            <person name="Herman A."/>
            <person name="Abrahante J.E."/>
            <person name="Garbe J."/>
        </authorList>
    </citation>
    <scope>NUCLEOTIDE SEQUENCE</scope>
    <source>
        <strain evidence="1">Duluth1</strain>
        <tissue evidence="1">Whole animal</tissue>
    </source>
</reference>
<accession>A0A9D4JZH3</accession>
<gene>
    <name evidence="1" type="ORF">DPMN_103784</name>
</gene>
<proteinExistence type="predicted"/>
<comment type="caution">
    <text evidence="1">The sequence shown here is derived from an EMBL/GenBank/DDBJ whole genome shotgun (WGS) entry which is preliminary data.</text>
</comment>
<evidence type="ECO:0000313" key="1">
    <source>
        <dbReference type="EMBL" id="KAH3830540.1"/>
    </source>
</evidence>
<sequence length="75" mass="8540">MAPIVLVVFEGTRRLVGCTSQNGTYTFWEWPSREIRIIDTVTEWHLYLLGMALQGNMCSHTATGVHKQSQAHNYS</sequence>
<dbReference type="EMBL" id="JAIWYP010000004">
    <property type="protein sequence ID" value="KAH3830540.1"/>
    <property type="molecule type" value="Genomic_DNA"/>
</dbReference>
<dbReference type="Proteomes" id="UP000828390">
    <property type="component" value="Unassembled WGS sequence"/>
</dbReference>
<organism evidence="1 2">
    <name type="scientific">Dreissena polymorpha</name>
    <name type="common">Zebra mussel</name>
    <name type="synonym">Mytilus polymorpha</name>
    <dbReference type="NCBI Taxonomy" id="45954"/>
    <lineage>
        <taxon>Eukaryota</taxon>
        <taxon>Metazoa</taxon>
        <taxon>Spiralia</taxon>
        <taxon>Lophotrochozoa</taxon>
        <taxon>Mollusca</taxon>
        <taxon>Bivalvia</taxon>
        <taxon>Autobranchia</taxon>
        <taxon>Heteroconchia</taxon>
        <taxon>Euheterodonta</taxon>
        <taxon>Imparidentia</taxon>
        <taxon>Neoheterodontei</taxon>
        <taxon>Myida</taxon>
        <taxon>Dreissenoidea</taxon>
        <taxon>Dreissenidae</taxon>
        <taxon>Dreissena</taxon>
    </lineage>
</organism>
<name>A0A9D4JZH3_DREPO</name>
<protein>
    <submittedName>
        <fullName evidence="1">Uncharacterized protein</fullName>
    </submittedName>
</protein>